<evidence type="ECO:0000259" key="3">
    <source>
        <dbReference type="Pfam" id="PF00685"/>
    </source>
</evidence>
<sequence length="370" mass="44333">MNLKMPLYVGREIYDRTIQTLSNEKVDDAEKRIPFPYEIRNLEAELNSQILKDFAGERTGYVQVSNEKWFFPSGYAKEAENIYNFKLRKDDVFVITFPRSGTTWTQEMVWLLCNNLDYEKASKKPLMDRFPFLEYNCFVHEDIKQELLNKNRHDPTLYQMVEELDYPAWKLLSQWRGRRFIKTHLPFSLLPPNLTKEGCKVIYVARNPKDVAVSFYYLNRTMITQGYHGDFPKYWDYFERNLQPWTPYWSHLKEGWGHRHDPNVLFIFYEDMNKNSRTSIEKIAQFLEKSYSAAEFDTLENHLKFSNFKNNKSVNFDNLEQIGVCLKSEQSFVRKGENNGWKECFEEELEKRADKWIEDNMKDTDLKFPS</sequence>
<dbReference type="GO" id="GO:0008146">
    <property type="term" value="F:sulfotransferase activity"/>
    <property type="evidence" value="ECO:0007669"/>
    <property type="project" value="InterPro"/>
</dbReference>
<keyword evidence="4" id="KW-1185">Reference proteome</keyword>
<reference evidence="5 6" key="1">
    <citation type="submission" date="2025-04" db="UniProtKB">
        <authorList>
            <consortium name="RefSeq"/>
        </authorList>
    </citation>
    <scope>IDENTIFICATION</scope>
    <source>
        <tissue evidence="5 6">Gonads</tissue>
    </source>
</reference>
<comment type="similarity">
    <text evidence="1">Belongs to the sulfotransferase 1 family.</text>
</comment>
<evidence type="ECO:0000256" key="1">
    <source>
        <dbReference type="ARBA" id="ARBA00005771"/>
    </source>
</evidence>
<proteinExistence type="inferred from homology"/>
<dbReference type="Pfam" id="PF00685">
    <property type="entry name" value="Sulfotransfer_1"/>
    <property type="match status" value="1"/>
</dbReference>
<dbReference type="Proteomes" id="UP000504635">
    <property type="component" value="Unplaced"/>
</dbReference>
<dbReference type="SUPFAM" id="SSF52540">
    <property type="entry name" value="P-loop containing nucleoside triphosphate hydrolases"/>
    <property type="match status" value="1"/>
</dbReference>
<evidence type="ECO:0000313" key="7">
    <source>
        <dbReference type="RefSeq" id="XP_030751843.1"/>
    </source>
</evidence>
<dbReference type="Gene3D" id="3.40.50.300">
    <property type="entry name" value="P-loop containing nucleotide triphosphate hydrolases"/>
    <property type="match status" value="1"/>
</dbReference>
<evidence type="ECO:0000313" key="5">
    <source>
        <dbReference type="RefSeq" id="XP_030751841.1"/>
    </source>
</evidence>
<organism evidence="4 7">
    <name type="scientific">Sitophilus oryzae</name>
    <name type="common">Rice weevil</name>
    <name type="synonym">Curculio oryzae</name>
    <dbReference type="NCBI Taxonomy" id="7048"/>
    <lineage>
        <taxon>Eukaryota</taxon>
        <taxon>Metazoa</taxon>
        <taxon>Ecdysozoa</taxon>
        <taxon>Arthropoda</taxon>
        <taxon>Hexapoda</taxon>
        <taxon>Insecta</taxon>
        <taxon>Pterygota</taxon>
        <taxon>Neoptera</taxon>
        <taxon>Endopterygota</taxon>
        <taxon>Coleoptera</taxon>
        <taxon>Polyphaga</taxon>
        <taxon>Cucujiformia</taxon>
        <taxon>Curculionidae</taxon>
        <taxon>Dryophthorinae</taxon>
        <taxon>Sitophilus</taxon>
    </lineage>
</organism>
<dbReference type="InterPro" id="IPR027417">
    <property type="entry name" value="P-loop_NTPase"/>
</dbReference>
<dbReference type="RefSeq" id="XP_030751842.1">
    <property type="nucleotide sequence ID" value="XM_030895982.1"/>
</dbReference>
<evidence type="ECO:0000313" key="4">
    <source>
        <dbReference type="Proteomes" id="UP000504635"/>
    </source>
</evidence>
<dbReference type="RefSeq" id="XP_030751841.1">
    <property type="nucleotide sequence ID" value="XM_030895981.1"/>
</dbReference>
<name>A0A6J2XK15_SITOR</name>
<feature type="domain" description="Sulfotransferase" evidence="3">
    <location>
        <begin position="89"/>
        <end position="364"/>
    </location>
</feature>
<dbReference type="KEGG" id="soy:115879269"/>
<dbReference type="AlphaFoldDB" id="A0A6J2XK15"/>
<dbReference type="PANTHER" id="PTHR11783">
    <property type="entry name" value="SULFOTRANSFERASE SULT"/>
    <property type="match status" value="1"/>
</dbReference>
<evidence type="ECO:0000313" key="6">
    <source>
        <dbReference type="RefSeq" id="XP_030751842.1"/>
    </source>
</evidence>
<dbReference type="InterPro" id="IPR000863">
    <property type="entry name" value="Sulfotransferase_dom"/>
</dbReference>
<gene>
    <name evidence="5 6 7" type="primary">LOC115879269</name>
</gene>
<dbReference type="OrthoDB" id="205623at2759"/>
<keyword evidence="2" id="KW-0808">Transferase</keyword>
<dbReference type="GeneID" id="115879269"/>
<evidence type="ECO:0000256" key="2">
    <source>
        <dbReference type="ARBA" id="ARBA00022679"/>
    </source>
</evidence>
<protein>
    <submittedName>
        <fullName evidence="5 6">Estrogen sulfotransferase-like</fullName>
    </submittedName>
</protein>
<accession>A0A6J2XK15</accession>
<dbReference type="RefSeq" id="XP_030751843.1">
    <property type="nucleotide sequence ID" value="XM_030895983.1"/>
</dbReference>